<evidence type="ECO:0000313" key="2">
    <source>
        <dbReference type="Proteomes" id="UP000204024"/>
    </source>
</evidence>
<organism evidence="1 2">
    <name type="scientific">Clostera anastomosis granulovirus A</name>
    <dbReference type="NCBI Taxonomy" id="1986289"/>
    <lineage>
        <taxon>Viruses</taxon>
        <taxon>Viruses incertae sedis</taxon>
        <taxon>Naldaviricetes</taxon>
        <taxon>Lefavirales</taxon>
        <taxon>Baculoviridae</taxon>
        <taxon>Betabaculovirus</taxon>
        <taxon>Betabaculovirus clanastomosis</taxon>
    </lineage>
</organism>
<dbReference type="KEGG" id="vg:17428782"/>
<sequence>MLVETQTVTRYKQNYALFVYRMLDMSRMAPSPELRTVLVKEVRFLYNIMCLTIYGQVRDSIGTLVDWAVALGSDITLEVFGEMYQTKLNELQLSELAPPRFVFTFTVIWDSMHLLCMMGDDIIVNRVKYDYNTVTSCIHNLKSVFYNIFIVLFCPICAKHYLITDPFPYEFEKVEVALYREKMGEPIQLVEEITRNYSHKNVLLKNCLVYKSMEFHNHVNGYRPIQHAKDALNDFQRMEWGLYKTLLGLL</sequence>
<dbReference type="OrthoDB" id="8905at10239"/>
<gene>
    <name evidence="1" type="ORF">CaLGV081</name>
</gene>
<protein>
    <submittedName>
        <fullName evidence="1">P33</fullName>
    </submittedName>
</protein>
<dbReference type="RefSeq" id="YP_008720028.1">
    <property type="nucleotide sequence ID" value="NC_022646.1"/>
</dbReference>
<dbReference type="Pfam" id="PF05214">
    <property type="entry name" value="Baculo_p33"/>
    <property type="match status" value="1"/>
</dbReference>
<dbReference type="InterPro" id="IPR007879">
    <property type="entry name" value="Baculo_p33"/>
</dbReference>
<reference evidence="1 2" key="1">
    <citation type="journal article" date="2013" name="Arch. Virol.">
        <title>Comparative analysis of the genomes of Clostera anastomosis (L.) granulovirus and Clostera anachoreta granulovirus.</title>
        <authorList>
            <person name="Liang Z."/>
            <person name="Zhang X."/>
            <person name="Yin X."/>
            <person name="Song X."/>
            <person name="Shao X."/>
            <person name="Wang L."/>
        </authorList>
    </citation>
    <scope>NUCLEOTIDE SEQUENCE [LARGE SCALE GENOMIC DNA]</scope>
    <source>
        <strain evidence="1">CaLGV-Henan</strain>
    </source>
</reference>
<dbReference type="EMBL" id="KC179784">
    <property type="protein sequence ID" value="AGQ20339.1"/>
    <property type="molecule type" value="Genomic_DNA"/>
</dbReference>
<name>U5KBU9_9BBAC</name>
<proteinExistence type="predicted"/>
<evidence type="ECO:0000313" key="1">
    <source>
        <dbReference type="EMBL" id="AGQ20339.1"/>
    </source>
</evidence>
<keyword evidence="2" id="KW-1185">Reference proteome</keyword>
<dbReference type="Proteomes" id="UP000204024">
    <property type="component" value="Segment"/>
</dbReference>
<accession>U5KBU9</accession>
<dbReference type="GeneID" id="17428782"/>